<gene>
    <name evidence="2" type="ORF">ACH5RR_012942</name>
</gene>
<dbReference type="EMBL" id="JBJUIK010000006">
    <property type="protein sequence ID" value="KAL3524570.1"/>
    <property type="molecule type" value="Genomic_DNA"/>
</dbReference>
<reference evidence="2 3" key="1">
    <citation type="submission" date="2024-11" db="EMBL/GenBank/DDBJ databases">
        <title>A near-complete genome assembly of Cinchona calisaya.</title>
        <authorList>
            <person name="Lian D.C."/>
            <person name="Zhao X.W."/>
            <person name="Wei L."/>
        </authorList>
    </citation>
    <scope>NUCLEOTIDE SEQUENCE [LARGE SCALE GENOMIC DNA]</scope>
    <source>
        <tissue evidence="2">Nenye</tissue>
    </source>
</reference>
<keyword evidence="3" id="KW-1185">Reference proteome</keyword>
<name>A0ABD2ZYM9_9GENT</name>
<feature type="compositionally biased region" description="Low complexity" evidence="1">
    <location>
        <begin position="15"/>
        <end position="27"/>
    </location>
</feature>
<accession>A0ABD2ZYM9</accession>
<feature type="compositionally biased region" description="Polar residues" evidence="1">
    <location>
        <begin position="1"/>
        <end position="10"/>
    </location>
</feature>
<evidence type="ECO:0000313" key="3">
    <source>
        <dbReference type="Proteomes" id="UP001630127"/>
    </source>
</evidence>
<protein>
    <submittedName>
        <fullName evidence="2">Uncharacterized protein</fullName>
    </submittedName>
</protein>
<proteinExistence type="predicted"/>
<sequence>MASRNTQVSSKVARKSSSNARSDNASSVGPWTRSKSKMQAMVIGASSVEEKLESMARTVEKLSKIIEEKDMQIAALV</sequence>
<dbReference type="Proteomes" id="UP001630127">
    <property type="component" value="Unassembled WGS sequence"/>
</dbReference>
<evidence type="ECO:0000256" key="1">
    <source>
        <dbReference type="SAM" id="MobiDB-lite"/>
    </source>
</evidence>
<evidence type="ECO:0000313" key="2">
    <source>
        <dbReference type="EMBL" id="KAL3524570.1"/>
    </source>
</evidence>
<organism evidence="2 3">
    <name type="scientific">Cinchona calisaya</name>
    <dbReference type="NCBI Taxonomy" id="153742"/>
    <lineage>
        <taxon>Eukaryota</taxon>
        <taxon>Viridiplantae</taxon>
        <taxon>Streptophyta</taxon>
        <taxon>Embryophyta</taxon>
        <taxon>Tracheophyta</taxon>
        <taxon>Spermatophyta</taxon>
        <taxon>Magnoliopsida</taxon>
        <taxon>eudicotyledons</taxon>
        <taxon>Gunneridae</taxon>
        <taxon>Pentapetalae</taxon>
        <taxon>asterids</taxon>
        <taxon>lamiids</taxon>
        <taxon>Gentianales</taxon>
        <taxon>Rubiaceae</taxon>
        <taxon>Cinchonoideae</taxon>
        <taxon>Cinchoneae</taxon>
        <taxon>Cinchona</taxon>
    </lineage>
</organism>
<dbReference type="AlphaFoldDB" id="A0ABD2ZYM9"/>
<feature type="region of interest" description="Disordered" evidence="1">
    <location>
        <begin position="1"/>
        <end position="36"/>
    </location>
</feature>
<comment type="caution">
    <text evidence="2">The sequence shown here is derived from an EMBL/GenBank/DDBJ whole genome shotgun (WGS) entry which is preliminary data.</text>
</comment>